<organism evidence="15 16">
    <name type="scientific">Fibroporia radiculosa</name>
    <dbReference type="NCBI Taxonomy" id="599839"/>
    <lineage>
        <taxon>Eukaryota</taxon>
        <taxon>Fungi</taxon>
        <taxon>Dikarya</taxon>
        <taxon>Basidiomycota</taxon>
        <taxon>Agaricomycotina</taxon>
        <taxon>Agaricomycetes</taxon>
        <taxon>Polyporales</taxon>
        <taxon>Fibroporiaceae</taxon>
        <taxon>Fibroporia</taxon>
    </lineage>
</organism>
<proteinExistence type="inferred from homology"/>
<evidence type="ECO:0000256" key="2">
    <source>
        <dbReference type="ARBA" id="ARBA00004370"/>
    </source>
</evidence>
<dbReference type="Gene3D" id="1.10.630.10">
    <property type="entry name" value="Cytochrome P450"/>
    <property type="match status" value="1"/>
</dbReference>
<dbReference type="InterPro" id="IPR017972">
    <property type="entry name" value="Cyt_P450_CS"/>
</dbReference>
<comment type="cofactor">
    <cofactor evidence="1 13">
        <name>heme</name>
        <dbReference type="ChEBI" id="CHEBI:30413"/>
    </cofactor>
</comment>
<dbReference type="GO" id="GO:0020037">
    <property type="term" value="F:heme binding"/>
    <property type="evidence" value="ECO:0007669"/>
    <property type="project" value="InterPro"/>
</dbReference>
<evidence type="ECO:0000256" key="8">
    <source>
        <dbReference type="ARBA" id="ARBA00022989"/>
    </source>
</evidence>
<keyword evidence="16" id="KW-1185">Reference proteome</keyword>
<dbReference type="CDD" id="cd11065">
    <property type="entry name" value="CYP64-like"/>
    <property type="match status" value="1"/>
</dbReference>
<dbReference type="PANTHER" id="PTHR46300">
    <property type="entry name" value="P450, PUTATIVE (EUROFUNG)-RELATED-RELATED"/>
    <property type="match status" value="1"/>
</dbReference>
<evidence type="ECO:0000256" key="11">
    <source>
        <dbReference type="ARBA" id="ARBA00023033"/>
    </source>
</evidence>
<dbReference type="PRINTS" id="PR00463">
    <property type="entry name" value="EP450I"/>
</dbReference>
<dbReference type="GeneID" id="24097129"/>
<evidence type="ECO:0000256" key="5">
    <source>
        <dbReference type="ARBA" id="ARBA00022617"/>
    </source>
</evidence>
<dbReference type="InterPro" id="IPR002401">
    <property type="entry name" value="Cyt_P450_E_grp-I"/>
</dbReference>
<keyword evidence="7 13" id="KW-0479">Metal-binding</keyword>
<evidence type="ECO:0000256" key="12">
    <source>
        <dbReference type="ARBA" id="ARBA00023136"/>
    </source>
</evidence>
<dbReference type="HOGENOM" id="CLU_001570_2_3_1"/>
<dbReference type="RefSeq" id="XP_012181501.1">
    <property type="nucleotide sequence ID" value="XM_012326111.1"/>
</dbReference>
<dbReference type="EMBL" id="HE797067">
    <property type="protein sequence ID" value="CCM02218.1"/>
    <property type="molecule type" value="Genomic_DNA"/>
</dbReference>
<accession>J4G757</accession>
<dbReference type="GO" id="GO:0016020">
    <property type="term" value="C:membrane"/>
    <property type="evidence" value="ECO:0007669"/>
    <property type="project" value="UniProtKB-SubCell"/>
</dbReference>
<keyword evidence="11 14" id="KW-0503">Monooxygenase</keyword>
<keyword evidence="5 13" id="KW-0349">Heme</keyword>
<evidence type="ECO:0000256" key="9">
    <source>
        <dbReference type="ARBA" id="ARBA00023002"/>
    </source>
</evidence>
<dbReference type="InParanoid" id="J4G757"/>
<comment type="subcellular location">
    <subcellularLocation>
        <location evidence="2">Membrane</location>
    </subcellularLocation>
</comment>
<sequence>MSADWNLEVVASLVLLAILVSYLTGSVNPRLPPGPKPLPLLGNLHQLPSQHQYKVFTQWARQYGDVFFVKIFHKPVLVVNDAKAARELMEKRSSKYSDRPRTVVLSELVGMSPILFLLPYGNDWRRHRKWFQNAFQVQSARQNFRPLQQSMVQGLLLGLVESPHDFRAHVKRALGTAMLEIAYGHVGTDEEYVKLADMATSEALELGGAGTTLVDFFPILKFTPAWMSSFKRRTIEIEHLVRAAWDVPYDRVMKEIAAGHARKSFLSSLIMEASADGNPTKIDERHLKGAGIMVYGGECEPSGTDTTVTALMTFILAMTLHPDVCKKAQAEIDQAVGPSRLVDFDDRTSLPYFECVIKEVYRWAPPLPLGKSIEYFSTGYYHGFHIPAGSTIVPNIWAMTRNTDVYPEPDRFWPERFEHLDAKTMDEHDPAKLIFGFGRRICPGRNLGDSSVWLAAANMLSTLDIRKARTVAGEEITPEVNFADGVISHVAPFQCDIVPRSEKAKETIALYNPDVIM</sequence>
<dbReference type="InterPro" id="IPR050364">
    <property type="entry name" value="Cytochrome_P450_fung"/>
</dbReference>
<dbReference type="PROSITE" id="PS00086">
    <property type="entry name" value="CYTOCHROME_P450"/>
    <property type="match status" value="1"/>
</dbReference>
<comment type="similarity">
    <text evidence="4 14">Belongs to the cytochrome P450 family.</text>
</comment>
<evidence type="ECO:0000256" key="3">
    <source>
        <dbReference type="ARBA" id="ARBA00005179"/>
    </source>
</evidence>
<dbReference type="InterPro" id="IPR036396">
    <property type="entry name" value="Cyt_P450_sf"/>
</dbReference>
<dbReference type="GO" id="GO:0016705">
    <property type="term" value="F:oxidoreductase activity, acting on paired donors, with incorporation or reduction of molecular oxygen"/>
    <property type="evidence" value="ECO:0007669"/>
    <property type="project" value="InterPro"/>
</dbReference>
<keyword evidence="6" id="KW-0812">Transmembrane</keyword>
<keyword evidence="9 14" id="KW-0560">Oxidoreductase</keyword>
<feature type="binding site" description="axial binding residue" evidence="13">
    <location>
        <position position="442"/>
    </location>
    <ligand>
        <name>heme</name>
        <dbReference type="ChEBI" id="CHEBI:30413"/>
    </ligand>
    <ligandPart>
        <name>Fe</name>
        <dbReference type="ChEBI" id="CHEBI:18248"/>
    </ligandPart>
</feature>
<comment type="pathway">
    <text evidence="3">Secondary metabolite biosynthesis.</text>
</comment>
<dbReference type="Pfam" id="PF00067">
    <property type="entry name" value="p450"/>
    <property type="match status" value="1"/>
</dbReference>
<keyword evidence="12" id="KW-0472">Membrane</keyword>
<dbReference type="InterPro" id="IPR001128">
    <property type="entry name" value="Cyt_P450"/>
</dbReference>
<gene>
    <name evidence="15" type="ORF">FIBRA_04298</name>
</gene>
<dbReference type="OrthoDB" id="2789670at2759"/>
<evidence type="ECO:0008006" key="17">
    <source>
        <dbReference type="Google" id="ProtNLM"/>
    </source>
</evidence>
<name>J4G757_9APHY</name>
<dbReference type="PANTHER" id="PTHR46300:SF5">
    <property type="entry name" value="CYTOCHROME P450"/>
    <property type="match status" value="1"/>
</dbReference>
<dbReference type="GO" id="GO:0004497">
    <property type="term" value="F:monooxygenase activity"/>
    <property type="evidence" value="ECO:0007669"/>
    <property type="project" value="UniProtKB-KW"/>
</dbReference>
<keyword evidence="8" id="KW-1133">Transmembrane helix</keyword>
<reference evidence="15 16" key="1">
    <citation type="journal article" date="2012" name="Appl. Environ. Microbiol.">
        <title>Short-read sequencing for genomic analysis of the brown rot fungus Fibroporia radiculosa.</title>
        <authorList>
            <person name="Tang J.D."/>
            <person name="Perkins A.D."/>
            <person name="Sonstegard T.S."/>
            <person name="Schroeder S.G."/>
            <person name="Burgess S.C."/>
            <person name="Diehl S.V."/>
        </authorList>
    </citation>
    <scope>NUCLEOTIDE SEQUENCE [LARGE SCALE GENOMIC DNA]</scope>
    <source>
        <strain evidence="15 16">TFFH 294</strain>
    </source>
</reference>
<evidence type="ECO:0000256" key="7">
    <source>
        <dbReference type="ARBA" id="ARBA00022723"/>
    </source>
</evidence>
<evidence type="ECO:0000313" key="16">
    <source>
        <dbReference type="Proteomes" id="UP000006352"/>
    </source>
</evidence>
<evidence type="ECO:0000256" key="14">
    <source>
        <dbReference type="RuleBase" id="RU000461"/>
    </source>
</evidence>
<dbReference type="Proteomes" id="UP000006352">
    <property type="component" value="Unassembled WGS sequence"/>
</dbReference>
<evidence type="ECO:0000256" key="4">
    <source>
        <dbReference type="ARBA" id="ARBA00010617"/>
    </source>
</evidence>
<evidence type="ECO:0000256" key="6">
    <source>
        <dbReference type="ARBA" id="ARBA00022692"/>
    </source>
</evidence>
<dbReference type="AlphaFoldDB" id="J4G757"/>
<protein>
    <recommendedName>
        <fullName evidence="17">Cytochrome P450</fullName>
    </recommendedName>
</protein>
<evidence type="ECO:0000256" key="1">
    <source>
        <dbReference type="ARBA" id="ARBA00001971"/>
    </source>
</evidence>
<evidence type="ECO:0000256" key="10">
    <source>
        <dbReference type="ARBA" id="ARBA00023004"/>
    </source>
</evidence>
<evidence type="ECO:0000256" key="13">
    <source>
        <dbReference type="PIRSR" id="PIRSR602401-1"/>
    </source>
</evidence>
<dbReference type="STRING" id="599839.J4G757"/>
<evidence type="ECO:0000313" key="15">
    <source>
        <dbReference type="EMBL" id="CCM02218.1"/>
    </source>
</evidence>
<dbReference type="SUPFAM" id="SSF48264">
    <property type="entry name" value="Cytochrome P450"/>
    <property type="match status" value="1"/>
</dbReference>
<dbReference type="GO" id="GO:0005506">
    <property type="term" value="F:iron ion binding"/>
    <property type="evidence" value="ECO:0007669"/>
    <property type="project" value="InterPro"/>
</dbReference>
<keyword evidence="10 13" id="KW-0408">Iron</keyword>